<gene>
    <name evidence="19" type="ORF">QR680_015191</name>
</gene>
<dbReference type="GO" id="GO:0004016">
    <property type="term" value="F:adenylate cyclase activity"/>
    <property type="evidence" value="ECO:0007669"/>
    <property type="project" value="TreeGrafter"/>
</dbReference>
<protein>
    <recommendedName>
        <fullName evidence="3 15">Guanylate cyclase</fullName>
        <ecNumber evidence="3 15">4.6.1.2</ecNumber>
    </recommendedName>
</protein>
<dbReference type="InterPro" id="IPR001245">
    <property type="entry name" value="Ser-Thr/Tyr_kinase_cat_dom"/>
</dbReference>
<keyword evidence="12 14" id="KW-0456">Lyase</keyword>
<dbReference type="InterPro" id="IPR001054">
    <property type="entry name" value="A/G_cyclase"/>
</dbReference>
<dbReference type="Pfam" id="PF03088">
    <property type="entry name" value="Str_synth"/>
    <property type="match status" value="1"/>
</dbReference>
<dbReference type="InterPro" id="IPR050401">
    <property type="entry name" value="Cyclic_nucleotide_synthase"/>
</dbReference>
<comment type="caution">
    <text evidence="19">The sequence shown here is derived from an EMBL/GenBank/DDBJ whole genome shotgun (WGS) entry which is preliminary data.</text>
</comment>
<dbReference type="EMBL" id="JAUCMV010000002">
    <property type="protein sequence ID" value="KAK0421351.1"/>
    <property type="molecule type" value="Genomic_DNA"/>
</dbReference>
<dbReference type="CDD" id="cd06352">
    <property type="entry name" value="PBP1_NPR_GC-like"/>
    <property type="match status" value="1"/>
</dbReference>
<evidence type="ECO:0000256" key="8">
    <source>
        <dbReference type="ARBA" id="ARBA00023134"/>
    </source>
</evidence>
<evidence type="ECO:0000256" key="9">
    <source>
        <dbReference type="ARBA" id="ARBA00023136"/>
    </source>
</evidence>
<evidence type="ECO:0000256" key="13">
    <source>
        <dbReference type="ARBA" id="ARBA00023293"/>
    </source>
</evidence>
<dbReference type="InterPro" id="IPR001170">
    <property type="entry name" value="ANPR/GUC"/>
</dbReference>
<evidence type="ECO:0000256" key="5">
    <source>
        <dbReference type="ARBA" id="ARBA00022729"/>
    </source>
</evidence>
<evidence type="ECO:0000313" key="19">
    <source>
        <dbReference type="EMBL" id="KAK0421351.1"/>
    </source>
</evidence>
<feature type="transmembrane region" description="Helical" evidence="16">
    <location>
        <begin position="814"/>
        <end position="838"/>
    </location>
</feature>
<dbReference type="SMART" id="SM00044">
    <property type="entry name" value="CYCc"/>
    <property type="match status" value="1"/>
</dbReference>
<evidence type="ECO:0000256" key="4">
    <source>
        <dbReference type="ARBA" id="ARBA00022692"/>
    </source>
</evidence>
<dbReference type="Gene3D" id="3.30.70.1230">
    <property type="entry name" value="Nucleotide cyclase"/>
    <property type="match status" value="1"/>
</dbReference>
<dbReference type="GO" id="GO:0007168">
    <property type="term" value="P:receptor guanylyl cyclase signaling pathway"/>
    <property type="evidence" value="ECO:0007669"/>
    <property type="project" value="TreeGrafter"/>
</dbReference>
<dbReference type="FunFam" id="3.30.70.1230:FF:000023">
    <property type="entry name" value="Guanylate cyclase"/>
    <property type="match status" value="1"/>
</dbReference>
<comment type="similarity">
    <text evidence="14">Belongs to the adenylyl cyclase class-4/guanylyl cyclase family.</text>
</comment>
<dbReference type="Pfam" id="PF01094">
    <property type="entry name" value="ANF_receptor"/>
    <property type="match status" value="1"/>
</dbReference>
<dbReference type="InterPro" id="IPR000719">
    <property type="entry name" value="Prot_kinase_dom"/>
</dbReference>
<dbReference type="GO" id="GO:0035556">
    <property type="term" value="P:intracellular signal transduction"/>
    <property type="evidence" value="ECO:0007669"/>
    <property type="project" value="InterPro"/>
</dbReference>
<dbReference type="Pfam" id="PF00211">
    <property type="entry name" value="Guanylate_cyc"/>
    <property type="match status" value="1"/>
</dbReference>
<evidence type="ECO:0000256" key="10">
    <source>
        <dbReference type="ARBA" id="ARBA00023170"/>
    </source>
</evidence>
<organism evidence="19 20">
    <name type="scientific">Steinernema hermaphroditum</name>
    <dbReference type="NCBI Taxonomy" id="289476"/>
    <lineage>
        <taxon>Eukaryota</taxon>
        <taxon>Metazoa</taxon>
        <taxon>Ecdysozoa</taxon>
        <taxon>Nematoda</taxon>
        <taxon>Chromadorea</taxon>
        <taxon>Rhabditida</taxon>
        <taxon>Tylenchina</taxon>
        <taxon>Panagrolaimomorpha</taxon>
        <taxon>Strongyloidoidea</taxon>
        <taxon>Steinernematidae</taxon>
        <taxon>Steinernema</taxon>
    </lineage>
</organism>
<keyword evidence="7 16" id="KW-1133">Transmembrane helix</keyword>
<dbReference type="GO" id="GO:0004383">
    <property type="term" value="F:guanylate cyclase activity"/>
    <property type="evidence" value="ECO:0007669"/>
    <property type="project" value="UniProtKB-EC"/>
</dbReference>
<dbReference type="Pfam" id="PF07714">
    <property type="entry name" value="PK_Tyr_Ser-Thr"/>
    <property type="match status" value="1"/>
</dbReference>
<evidence type="ECO:0000256" key="16">
    <source>
        <dbReference type="SAM" id="Phobius"/>
    </source>
</evidence>
<reference evidence="19" key="1">
    <citation type="submission" date="2023-06" db="EMBL/GenBank/DDBJ databases">
        <title>Genomic analysis of the entomopathogenic nematode Steinernema hermaphroditum.</title>
        <authorList>
            <person name="Schwarz E.M."/>
            <person name="Heppert J.K."/>
            <person name="Baniya A."/>
            <person name="Schwartz H.T."/>
            <person name="Tan C.-H."/>
            <person name="Antoshechkin I."/>
            <person name="Sternberg P.W."/>
            <person name="Goodrich-Blair H."/>
            <person name="Dillman A.R."/>
        </authorList>
    </citation>
    <scope>NUCLEOTIDE SEQUENCE</scope>
    <source>
        <strain evidence="19">PS9179</strain>
        <tissue evidence="19">Whole animal</tissue>
    </source>
</reference>
<dbReference type="GO" id="GO:0006935">
    <property type="term" value="P:chemotaxis"/>
    <property type="evidence" value="ECO:0007669"/>
    <property type="project" value="UniProtKB-ARBA"/>
</dbReference>
<dbReference type="PRINTS" id="PR00255">
    <property type="entry name" value="NATPEPTIDER"/>
</dbReference>
<dbReference type="PANTHER" id="PTHR11920">
    <property type="entry name" value="GUANYLYL CYCLASE"/>
    <property type="match status" value="1"/>
</dbReference>
<proteinExistence type="inferred from homology"/>
<dbReference type="InterPro" id="IPR029787">
    <property type="entry name" value="Nucleotide_cyclase"/>
</dbReference>
<dbReference type="PROSITE" id="PS00452">
    <property type="entry name" value="GUANYLATE_CYCLASE_1"/>
    <property type="match status" value="1"/>
</dbReference>
<evidence type="ECO:0000256" key="6">
    <source>
        <dbReference type="ARBA" id="ARBA00022741"/>
    </source>
</evidence>
<accession>A0AA39M4H8</accession>
<feature type="domain" description="Guanylate cyclase" evidence="18">
    <location>
        <begin position="1214"/>
        <end position="1344"/>
    </location>
</feature>
<keyword evidence="4 16" id="KW-0812">Transmembrane</keyword>
<name>A0AA39M4H8_9BILA</name>
<comment type="subcellular location">
    <subcellularLocation>
        <location evidence="2">Membrane</location>
        <topology evidence="2">Single-pass type I membrane protein</topology>
    </subcellularLocation>
</comment>
<dbReference type="InterPro" id="IPR011042">
    <property type="entry name" value="6-blade_b-propeller_TolB-like"/>
</dbReference>
<dbReference type="SUPFAM" id="SSF56112">
    <property type="entry name" value="Protein kinase-like (PK-like)"/>
    <property type="match status" value="1"/>
</dbReference>
<evidence type="ECO:0000256" key="11">
    <source>
        <dbReference type="ARBA" id="ARBA00023180"/>
    </source>
</evidence>
<evidence type="ECO:0000313" key="20">
    <source>
        <dbReference type="Proteomes" id="UP001175271"/>
    </source>
</evidence>
<dbReference type="Gene3D" id="2.120.10.30">
    <property type="entry name" value="TolB, C-terminal domain"/>
    <property type="match status" value="1"/>
</dbReference>
<dbReference type="CDD" id="cd07302">
    <property type="entry name" value="CHD"/>
    <property type="match status" value="1"/>
</dbReference>
<feature type="domain" description="Protein kinase" evidence="17">
    <location>
        <begin position="868"/>
        <end position="1156"/>
    </location>
</feature>
<evidence type="ECO:0000256" key="2">
    <source>
        <dbReference type="ARBA" id="ARBA00004479"/>
    </source>
</evidence>
<dbReference type="InterPro" id="IPR011009">
    <property type="entry name" value="Kinase-like_dom_sf"/>
</dbReference>
<dbReference type="InterPro" id="IPR028082">
    <property type="entry name" value="Peripla_BP_I"/>
</dbReference>
<dbReference type="Gene3D" id="1.10.510.10">
    <property type="entry name" value="Transferase(Phosphotransferase) domain 1"/>
    <property type="match status" value="1"/>
</dbReference>
<dbReference type="GO" id="GO:0005524">
    <property type="term" value="F:ATP binding"/>
    <property type="evidence" value="ECO:0007669"/>
    <property type="project" value="InterPro"/>
</dbReference>
<comment type="catalytic activity">
    <reaction evidence="1 15">
        <text>GTP = 3',5'-cyclic GMP + diphosphate</text>
        <dbReference type="Rhea" id="RHEA:13665"/>
        <dbReference type="ChEBI" id="CHEBI:33019"/>
        <dbReference type="ChEBI" id="CHEBI:37565"/>
        <dbReference type="ChEBI" id="CHEBI:57746"/>
        <dbReference type="EC" id="4.6.1.2"/>
    </reaction>
</comment>
<dbReference type="GO" id="GO:0007635">
    <property type="term" value="P:chemosensory behavior"/>
    <property type="evidence" value="ECO:0007669"/>
    <property type="project" value="UniProtKB-ARBA"/>
</dbReference>
<evidence type="ECO:0000256" key="14">
    <source>
        <dbReference type="RuleBase" id="RU000405"/>
    </source>
</evidence>
<evidence type="ECO:0000256" key="3">
    <source>
        <dbReference type="ARBA" id="ARBA00012202"/>
    </source>
</evidence>
<evidence type="ECO:0000256" key="7">
    <source>
        <dbReference type="ARBA" id="ARBA00022989"/>
    </source>
</evidence>
<evidence type="ECO:0000256" key="1">
    <source>
        <dbReference type="ARBA" id="ARBA00001436"/>
    </source>
</evidence>
<keyword evidence="10" id="KW-0675">Receptor</keyword>
<dbReference type="GO" id="GO:0004672">
    <property type="term" value="F:protein kinase activity"/>
    <property type="evidence" value="ECO:0007669"/>
    <property type="project" value="InterPro"/>
</dbReference>
<dbReference type="Gene3D" id="3.40.50.2300">
    <property type="match status" value="2"/>
</dbReference>
<keyword evidence="8" id="KW-0342">GTP-binding</keyword>
<evidence type="ECO:0000256" key="12">
    <source>
        <dbReference type="ARBA" id="ARBA00023239"/>
    </source>
</evidence>
<dbReference type="PROSITE" id="PS50125">
    <property type="entry name" value="GUANYLATE_CYCLASE_2"/>
    <property type="match status" value="1"/>
</dbReference>
<dbReference type="SUPFAM" id="SSF63829">
    <property type="entry name" value="Calcium-dependent phosphotriesterase"/>
    <property type="match status" value="1"/>
</dbReference>
<dbReference type="InterPro" id="IPR018119">
    <property type="entry name" value="Strictosidine_synth_cons-reg"/>
</dbReference>
<evidence type="ECO:0000259" key="18">
    <source>
        <dbReference type="PROSITE" id="PS50125"/>
    </source>
</evidence>
<dbReference type="Pfam" id="PF20067">
    <property type="entry name" value="SSL_N"/>
    <property type="match status" value="1"/>
</dbReference>
<evidence type="ECO:0000256" key="15">
    <source>
        <dbReference type="RuleBase" id="RU003431"/>
    </source>
</evidence>
<dbReference type="InterPro" id="IPR001828">
    <property type="entry name" value="ANF_lig-bd_rcpt"/>
</dbReference>
<dbReference type="PROSITE" id="PS50011">
    <property type="entry name" value="PROTEIN_KINASE_DOM"/>
    <property type="match status" value="1"/>
</dbReference>
<keyword evidence="13 15" id="KW-0141">cGMP biosynthesis</keyword>
<keyword evidence="20" id="KW-1185">Reference proteome</keyword>
<dbReference type="GO" id="GO:0005886">
    <property type="term" value="C:plasma membrane"/>
    <property type="evidence" value="ECO:0007669"/>
    <property type="project" value="TreeGrafter"/>
</dbReference>
<dbReference type="SUPFAM" id="SSF55073">
    <property type="entry name" value="Nucleotide cyclase"/>
    <property type="match status" value="1"/>
</dbReference>
<dbReference type="InterPro" id="IPR018297">
    <property type="entry name" value="A/G_cyclase_CS"/>
</dbReference>
<dbReference type="GO" id="GO:0001653">
    <property type="term" value="F:peptide receptor activity"/>
    <property type="evidence" value="ECO:0007669"/>
    <property type="project" value="TreeGrafter"/>
</dbReference>
<dbReference type="EC" id="4.6.1.2" evidence="3 15"/>
<keyword evidence="11" id="KW-0325">Glycoprotein</keyword>
<keyword evidence="5" id="KW-0732">Signal</keyword>
<evidence type="ECO:0000259" key="17">
    <source>
        <dbReference type="PROSITE" id="PS50011"/>
    </source>
</evidence>
<keyword evidence="9 16" id="KW-0472">Membrane</keyword>
<dbReference type="PANTHER" id="PTHR11920:SF495">
    <property type="entry name" value="RECEPTOR-TYPE GUANYLATE CYCLASE GCY-7"/>
    <property type="match status" value="1"/>
</dbReference>
<dbReference type="SUPFAM" id="SSF53822">
    <property type="entry name" value="Periplasmic binding protein-like I"/>
    <property type="match status" value="1"/>
</dbReference>
<sequence length="1415" mass="158784">MIGRVIGFLLTAVVAIYVGYQWQACYDQFQVRGNRLGPPPSRSGPLALNSKLTNAEKMLENQIHGPESFEIINEKLYTGTFDGKIVEITDGQITKECKIVKDCTTDEECGRPGGVRRLNDDELVVADVYLGILIVNMKALTHRVVLPTGTLVDGVPVTFPDDLDVLDNKTAFFSDASTKWAPSEFPNEMWEVNPSGRLVKVDLLTGEASTVARTLSFANGVQIFPDKESVLVSESTAVRITRVYIAGDKKGQTEVFVDNLPGYPDNIRLSKDGKTFWVGLFTTRFAGRESLYDRFLNYPNVRRLILSTFHRIVKFIIYYISLPKGAIALNIDQQGNIVGSMQDPAGEVIAEVTQMPLKLGILLPKDNAYLAKDTGFERSAGAISVAVDAIRRDHLLDDYNITFVVKFDECDEKLAAGYAVGMINEDKVDALIGPTCSTAATSVGILADFYNIPVYFWGIVTSHQLADPVRFTTTIRTSSDSAELAEAFLTFMNEFRLDRFAFIYMSTAQATCKYIGDDLKDVIENSATSDVTMTYTHQLESSAADNIRKTMQTAIQKARIFALCFTNDTDRRKFFLTLHDMGLDVEEYLFVMLDMRGYGYGQAAVAKSKTFKEATGTVPFYIDQNENPDGRDGDVLQAARMAIMIDDADAAATSNDISGFNKMVIERVHGWPFYCSWCNQSYAAAGYARQLYDAMYVYALGVNKTVSENPKNYRNGTAIARNSNVSFHGVSGETITNKDGRREAVFVVLGLNATDHVVKFATVKRSQIGNMTYYEDNIYGSTIWDMRGGLQPRSVPICGFDGKSCPKDVMKSPLVAAGIALGVLLVIVSTLIVFYILWNKRREEERLNEQWKIPYIELVKHVPQKEGFQSSRSLQSGTASVSTKLTIETESETEFFALYYLDREPVVAAKHHIRLTLNKNDHRELRNLRSLDHVNLNKFLGLCVDSRDSVYMSIWKYCIRGSLQDVFMKESITMDSIFMYSLISDILKGLNYIHKSFLEFHGNLTSDTCLVDDRWQVKVSDYGLERLRRADRLPTKKLLWRAPELLREDNVFGTQPGDVYSFAIICSEIMSRRPAYNLESRQESADEIVYMVKRGGTEPCRPTMTNVMDFNSAFIHLIRDCWSEFPAERPSVDVILNTMKSIVPNSNVNLMDHVFRMMENYADSLEQEVEARTKELEAEKKNSDLLVYRLMPKQIADKLKMGASVEPETFDPVTVFFSDVVSFTSLASRCTPLQVVDLLNRLYTNFDHIIDSHDVYKVETIGDGYLCVSGLPHRNGDRHVKEIADMSLAFIASLQTFRIPHIPSETVQIRVGMHTGSVVAGVVGLTMPRYCLFGDTVNTASRMESNSKPNRIHMSGAAHFAIQQFPGYLTESRGEVIIKGKGVMETFWLLGKQANPNQTLRGELRTSATIEIQDI</sequence>
<dbReference type="Proteomes" id="UP001175271">
    <property type="component" value="Unassembled WGS sequence"/>
</dbReference>
<dbReference type="GO" id="GO:0005525">
    <property type="term" value="F:GTP binding"/>
    <property type="evidence" value="ECO:0007669"/>
    <property type="project" value="UniProtKB-KW"/>
</dbReference>
<keyword evidence="6" id="KW-0547">Nucleotide-binding</keyword>